<evidence type="ECO:0008006" key="3">
    <source>
        <dbReference type="Google" id="ProtNLM"/>
    </source>
</evidence>
<evidence type="ECO:0000313" key="2">
    <source>
        <dbReference type="Proteomes" id="UP000316426"/>
    </source>
</evidence>
<dbReference type="AlphaFoldDB" id="A0A518KCF9"/>
<dbReference type="GO" id="GO:0006313">
    <property type="term" value="P:DNA transposition"/>
    <property type="evidence" value="ECO:0007669"/>
    <property type="project" value="InterPro"/>
</dbReference>
<evidence type="ECO:0000313" key="1">
    <source>
        <dbReference type="EMBL" id="QDV75458.1"/>
    </source>
</evidence>
<dbReference type="GO" id="GO:0004803">
    <property type="term" value="F:transposase activity"/>
    <property type="evidence" value="ECO:0007669"/>
    <property type="project" value="InterPro"/>
</dbReference>
<dbReference type="EMBL" id="CP036349">
    <property type="protein sequence ID" value="QDV75458.1"/>
    <property type="molecule type" value="Genomic_DNA"/>
</dbReference>
<dbReference type="InterPro" id="IPR036515">
    <property type="entry name" value="Transposase_17_sf"/>
</dbReference>
<reference evidence="1 2" key="1">
    <citation type="submission" date="2019-02" db="EMBL/GenBank/DDBJ databases">
        <title>Deep-cultivation of Planctomycetes and their phenomic and genomic characterization uncovers novel biology.</title>
        <authorList>
            <person name="Wiegand S."/>
            <person name="Jogler M."/>
            <person name="Boedeker C."/>
            <person name="Pinto D."/>
            <person name="Vollmers J."/>
            <person name="Rivas-Marin E."/>
            <person name="Kohn T."/>
            <person name="Peeters S.H."/>
            <person name="Heuer A."/>
            <person name="Rast P."/>
            <person name="Oberbeckmann S."/>
            <person name="Bunk B."/>
            <person name="Jeske O."/>
            <person name="Meyerdierks A."/>
            <person name="Storesund J.E."/>
            <person name="Kallscheuer N."/>
            <person name="Luecker S."/>
            <person name="Lage O.M."/>
            <person name="Pohl T."/>
            <person name="Merkel B.J."/>
            <person name="Hornburger P."/>
            <person name="Mueller R.-W."/>
            <person name="Bruemmer F."/>
            <person name="Labrenz M."/>
            <person name="Spormann A.M."/>
            <person name="Op den Camp H."/>
            <person name="Overmann J."/>
            <person name="Amann R."/>
            <person name="Jetten M.S.M."/>
            <person name="Mascher T."/>
            <person name="Medema M.H."/>
            <person name="Devos D.P."/>
            <person name="Kaster A.-K."/>
            <person name="Ovreas L."/>
            <person name="Rohde M."/>
            <person name="Galperin M.Y."/>
            <person name="Jogler C."/>
        </authorList>
    </citation>
    <scope>NUCLEOTIDE SEQUENCE [LARGE SCALE GENOMIC DNA]</scope>
    <source>
        <strain evidence="1 2">Spa11</strain>
    </source>
</reference>
<accession>A0A518KCF9</accession>
<protein>
    <recommendedName>
        <fullName evidence="3">Transposase IS200 like protein</fullName>
    </recommendedName>
</protein>
<keyword evidence="2" id="KW-1185">Reference proteome</keyword>
<organism evidence="1 2">
    <name type="scientific">Botrimarina mediterranea</name>
    <dbReference type="NCBI Taxonomy" id="2528022"/>
    <lineage>
        <taxon>Bacteria</taxon>
        <taxon>Pseudomonadati</taxon>
        <taxon>Planctomycetota</taxon>
        <taxon>Planctomycetia</taxon>
        <taxon>Pirellulales</taxon>
        <taxon>Lacipirellulaceae</taxon>
        <taxon>Botrimarina</taxon>
    </lineage>
</organism>
<dbReference type="GO" id="GO:0003677">
    <property type="term" value="F:DNA binding"/>
    <property type="evidence" value="ECO:0007669"/>
    <property type="project" value="InterPro"/>
</dbReference>
<dbReference type="Gene3D" id="3.30.70.1290">
    <property type="entry name" value="Transposase IS200-like"/>
    <property type="match status" value="1"/>
</dbReference>
<dbReference type="KEGG" id="bmei:Spa11_36750"/>
<sequence>MLNDEPLAYFITWTVYGTFLQGDERGWRKRGRGEQNAQPKLAEWRRERLKHPIELLNEPQRRVVESEIERLAEYRGWRVWAKSARSNHVHTVISAHGVAGSVVRDQLKANCTRELRTHWDQFIDRPVWTTGGDWQCVNTEDELEQVVVYVTVAQDRKEFDALQRGRTGR</sequence>
<dbReference type="Proteomes" id="UP000316426">
    <property type="component" value="Chromosome"/>
</dbReference>
<proteinExistence type="predicted"/>
<dbReference type="SUPFAM" id="SSF143422">
    <property type="entry name" value="Transposase IS200-like"/>
    <property type="match status" value="1"/>
</dbReference>
<gene>
    <name evidence="1" type="ORF">Spa11_36750</name>
</gene>
<name>A0A518KCF9_9BACT</name>